<comment type="caution">
    <text evidence="1">The sequence shown here is derived from an EMBL/GenBank/DDBJ whole genome shotgun (WGS) entry which is preliminary data.</text>
</comment>
<dbReference type="Gene3D" id="3.40.50.720">
    <property type="entry name" value="NAD(P)-binding Rossmann-like Domain"/>
    <property type="match status" value="2"/>
</dbReference>
<protein>
    <submittedName>
        <fullName evidence="1">Uncharacterized protein</fullName>
    </submittedName>
</protein>
<dbReference type="EMBL" id="JADGJH010000775">
    <property type="protein sequence ID" value="KAJ3122887.1"/>
    <property type="molecule type" value="Genomic_DNA"/>
</dbReference>
<dbReference type="AlphaFoldDB" id="A0AAD5T2E2"/>
<sequence>IPNNLSFEEASTLDLGIFTASQGLYQSLKTPTANQSGKIKVLALIYGDSTATGAFAMQLFPEGFEFAKSIAELANSLLEQGKIKPYIHEVIAFEAGFKVVLKGLQSMRKGKLSGKKLVYTL</sequence>
<organism evidence="1 2">
    <name type="scientific">Physocladia obscura</name>
    <dbReference type="NCBI Taxonomy" id="109957"/>
    <lineage>
        <taxon>Eukaryota</taxon>
        <taxon>Fungi</taxon>
        <taxon>Fungi incertae sedis</taxon>
        <taxon>Chytridiomycota</taxon>
        <taxon>Chytridiomycota incertae sedis</taxon>
        <taxon>Chytridiomycetes</taxon>
        <taxon>Chytridiales</taxon>
        <taxon>Chytriomycetaceae</taxon>
        <taxon>Physocladia</taxon>
    </lineage>
</organism>
<keyword evidence="2" id="KW-1185">Reference proteome</keyword>
<feature type="non-terminal residue" evidence="1">
    <location>
        <position position="1"/>
    </location>
</feature>
<name>A0AAD5T2E2_9FUNG</name>
<dbReference type="PANTHER" id="PTHR45348">
    <property type="entry name" value="HYPOTHETICAL OXIDOREDUCTASE (EUROFUNG)"/>
    <property type="match status" value="1"/>
</dbReference>
<reference evidence="1" key="1">
    <citation type="submission" date="2020-05" db="EMBL/GenBank/DDBJ databases">
        <title>Phylogenomic resolution of chytrid fungi.</title>
        <authorList>
            <person name="Stajich J.E."/>
            <person name="Amses K."/>
            <person name="Simmons R."/>
            <person name="Seto K."/>
            <person name="Myers J."/>
            <person name="Bonds A."/>
            <person name="Quandt C.A."/>
            <person name="Barry K."/>
            <person name="Liu P."/>
            <person name="Grigoriev I."/>
            <person name="Longcore J.E."/>
            <person name="James T.Y."/>
        </authorList>
    </citation>
    <scope>NUCLEOTIDE SEQUENCE</scope>
    <source>
        <strain evidence="1">JEL0513</strain>
    </source>
</reference>
<gene>
    <name evidence="1" type="ORF">HK100_011799</name>
</gene>
<dbReference type="GO" id="GO:0016651">
    <property type="term" value="F:oxidoreductase activity, acting on NAD(P)H"/>
    <property type="evidence" value="ECO:0007669"/>
    <property type="project" value="InterPro"/>
</dbReference>
<proteinExistence type="predicted"/>
<accession>A0AAD5T2E2</accession>
<dbReference type="InterPro" id="IPR047122">
    <property type="entry name" value="Trans-enoyl_RdTase-like"/>
</dbReference>
<evidence type="ECO:0000313" key="1">
    <source>
        <dbReference type="EMBL" id="KAJ3122887.1"/>
    </source>
</evidence>
<dbReference type="Gene3D" id="3.90.180.10">
    <property type="entry name" value="Medium-chain alcohol dehydrogenases, catalytic domain"/>
    <property type="match status" value="2"/>
</dbReference>
<dbReference type="Proteomes" id="UP001211907">
    <property type="component" value="Unassembled WGS sequence"/>
</dbReference>
<evidence type="ECO:0000313" key="2">
    <source>
        <dbReference type="Proteomes" id="UP001211907"/>
    </source>
</evidence>
<dbReference type="PANTHER" id="PTHR45348:SF2">
    <property type="entry name" value="ZINC-TYPE ALCOHOL DEHYDROGENASE-LIKE PROTEIN C2E1P3.01"/>
    <property type="match status" value="1"/>
</dbReference>